<dbReference type="AlphaFoldDB" id="A0A1S3I484"/>
<feature type="compositionally biased region" description="Basic residues" evidence="1">
    <location>
        <begin position="40"/>
        <end position="56"/>
    </location>
</feature>
<evidence type="ECO:0000256" key="2">
    <source>
        <dbReference type="SAM" id="SignalP"/>
    </source>
</evidence>
<evidence type="ECO:0000313" key="5">
    <source>
        <dbReference type="RefSeq" id="XP_013393072.1"/>
    </source>
</evidence>
<dbReference type="InterPro" id="IPR002350">
    <property type="entry name" value="Kazal_dom"/>
</dbReference>
<reference evidence="5" key="1">
    <citation type="submission" date="2025-08" db="UniProtKB">
        <authorList>
            <consortium name="RefSeq"/>
        </authorList>
    </citation>
    <scope>IDENTIFICATION</scope>
    <source>
        <tissue evidence="5">Gonads</tissue>
    </source>
</reference>
<keyword evidence="4" id="KW-1185">Reference proteome</keyword>
<evidence type="ECO:0000256" key="1">
    <source>
        <dbReference type="SAM" id="MobiDB-lite"/>
    </source>
</evidence>
<dbReference type="Pfam" id="PF07648">
    <property type="entry name" value="Kazal_2"/>
    <property type="match status" value="1"/>
</dbReference>
<feature type="chain" id="PRO_5010356658" evidence="2">
    <location>
        <begin position="20"/>
        <end position="215"/>
    </location>
</feature>
<dbReference type="KEGG" id="lak:106160852"/>
<gene>
    <name evidence="5" type="primary">LOC106160852</name>
</gene>
<dbReference type="InParanoid" id="A0A1S3I484"/>
<protein>
    <submittedName>
        <fullName evidence="5">Uncharacterized protein LOC106160852</fullName>
    </submittedName>
</protein>
<feature type="domain" description="Kazal-like" evidence="3">
    <location>
        <begin position="138"/>
        <end position="170"/>
    </location>
</feature>
<proteinExistence type="predicted"/>
<organism evidence="4 5">
    <name type="scientific">Lingula anatina</name>
    <name type="common">Brachiopod</name>
    <name type="synonym">Lingula unguis</name>
    <dbReference type="NCBI Taxonomy" id="7574"/>
    <lineage>
        <taxon>Eukaryota</taxon>
        <taxon>Metazoa</taxon>
        <taxon>Spiralia</taxon>
        <taxon>Lophotrochozoa</taxon>
        <taxon>Brachiopoda</taxon>
        <taxon>Linguliformea</taxon>
        <taxon>Lingulata</taxon>
        <taxon>Lingulida</taxon>
        <taxon>Linguloidea</taxon>
        <taxon>Lingulidae</taxon>
        <taxon>Lingula</taxon>
    </lineage>
</organism>
<evidence type="ECO:0000313" key="4">
    <source>
        <dbReference type="Proteomes" id="UP000085678"/>
    </source>
</evidence>
<feature type="region of interest" description="Disordered" evidence="1">
    <location>
        <begin position="21"/>
        <end position="56"/>
    </location>
</feature>
<feature type="signal peptide" evidence="2">
    <location>
        <begin position="1"/>
        <end position="19"/>
    </location>
</feature>
<dbReference type="Proteomes" id="UP000085678">
    <property type="component" value="Unplaced"/>
</dbReference>
<sequence>MMKYIIVLVLLIVLEVALARRPGGPRGRHGDDDDSEGQGRRGRHGGRRGNRQHKPRGLTCANITETDCDTLPPMRLCDDTGSYTNWCDYMKRVKCPQGMRGKPEGLFPCDEAGAPIPKTNLGRRRHLKLQAKCARVAEEDCSTHPGPKICDSSDNSTYANKCEFLKDKCQDLSAGINFAAIFKCDENGNPLPAPTRGGRRRCGKLCRRRQGRQPE</sequence>
<keyword evidence="2" id="KW-0732">Signal</keyword>
<evidence type="ECO:0000259" key="3">
    <source>
        <dbReference type="Pfam" id="PF07648"/>
    </source>
</evidence>
<dbReference type="GeneID" id="106160852"/>
<accession>A0A1S3I484</accession>
<dbReference type="RefSeq" id="XP_013393072.1">
    <property type="nucleotide sequence ID" value="XM_013537618.2"/>
</dbReference>
<name>A0A1S3I484_LINAN</name>